<comment type="cofactor">
    <cofactor evidence="14">
        <name>Ca(2+)</name>
        <dbReference type="ChEBI" id="CHEBI:29108"/>
    </cofactor>
    <text evidence="14">Can bind about 5 Ca(2+) ions per subunit.</text>
</comment>
<evidence type="ECO:0000256" key="13">
    <source>
        <dbReference type="PIRSR" id="PIRSR001191-2"/>
    </source>
</evidence>
<feature type="binding site" evidence="14">
    <location>
        <position position="256"/>
    </location>
    <ligand>
        <name>Ca(2+)</name>
        <dbReference type="ChEBI" id="CHEBI:29108"/>
        <label>2</label>
    </ligand>
</feature>
<evidence type="ECO:0000259" key="17">
    <source>
        <dbReference type="SMART" id="SM00235"/>
    </source>
</evidence>
<evidence type="ECO:0000256" key="6">
    <source>
        <dbReference type="ARBA" id="ARBA00022801"/>
    </source>
</evidence>
<dbReference type="SUPFAM" id="SSF47090">
    <property type="entry name" value="PGBD-like"/>
    <property type="match status" value="1"/>
</dbReference>
<evidence type="ECO:0000256" key="14">
    <source>
        <dbReference type="PIRSR" id="PIRSR621190-2"/>
    </source>
</evidence>
<dbReference type="PIRSF" id="PIRSF001191">
    <property type="entry name" value="Peptidase_M10A_matrix"/>
    <property type="match status" value="1"/>
</dbReference>
<dbReference type="PANTHER" id="PTHR10201">
    <property type="entry name" value="MATRIX METALLOPROTEINASE"/>
    <property type="match status" value="1"/>
</dbReference>
<dbReference type="PROSITE" id="PS51642">
    <property type="entry name" value="HEMOPEXIN_2"/>
    <property type="match status" value="2"/>
</dbReference>
<dbReference type="Pfam" id="PF01471">
    <property type="entry name" value="PG_binding_1"/>
    <property type="match status" value="1"/>
</dbReference>
<keyword evidence="8 14" id="KW-0106">Calcium</keyword>
<sequence>MLREHIPCPRCMLKRESADFSRLAPNASAEILQTTNQTPAAQPAKSAGKNVTTDFLSHHQPRRGMVSRVLTFQSVSAINHRVRSTRKTRWNMGARRRWVLTMEYLLLGTLLSTTMCALSAVIGRHEMAEATTYLEKYGYLQPSLDPAGQGYQVDEVAEALRIFQRVTDLAVTGKIDKATLAMMQKPRCGIEDPFNQKSLKYRVLGAWRKRNLSYRIYNYTPDLGLAKTRSAIQTAFKYWSDASSLTFREVFGGRADIKISFHKKDGSCPVPFDGPGHVLAHADAPESGIVHFDGAEFWTEGKYYGSNLRIVAAHEIGHALGLGHSQYSSALMGPVYGGYRRDFRLHPDDLQGIQALYGEGKPGGSAPKLPPPVVPPSEGKGEAKIDPCSVKLDAAMLGTVSAHLRRVSASFSIPCVITPELDRQKYRRASGRPFRKTYAFSGQHVWTVSDKGYNKPIRINLLWKELPGHLDAAVHSPRTEKTYFLRGDKLWRYSGFRLDPGYPKALVLIPPNIDTALYLQVNKKLLFIKGSVYWQWDEFSYADFNTTPRPLSQLFPGVPSGLDAAFTWTSGNIYLFKGDKYWRVNKSLKVESGYPLSMTEHWL</sequence>
<proteinExistence type="inferred from homology"/>
<feature type="binding site" description="in inhibited form" evidence="14">
    <location>
        <position position="188"/>
    </location>
    <ligand>
        <name>Zn(2+)</name>
        <dbReference type="ChEBI" id="CHEBI:29105"/>
        <label>2</label>
        <note>catalytic</note>
    </ligand>
</feature>
<dbReference type="GO" id="GO:0030198">
    <property type="term" value="P:extracellular matrix organization"/>
    <property type="evidence" value="ECO:0007669"/>
    <property type="project" value="TreeGrafter"/>
</dbReference>
<feature type="binding site" evidence="14">
    <location>
        <position position="273"/>
    </location>
    <ligand>
        <name>Ca(2+)</name>
        <dbReference type="ChEBI" id="CHEBI:29108"/>
        <label>3</label>
    </ligand>
</feature>
<dbReference type="SMART" id="SM00235">
    <property type="entry name" value="ZnMc"/>
    <property type="match status" value="1"/>
</dbReference>
<dbReference type="OrthoDB" id="406838at2759"/>
<dbReference type="Proteomes" id="UP000824540">
    <property type="component" value="Unassembled WGS sequence"/>
</dbReference>
<dbReference type="InterPro" id="IPR018487">
    <property type="entry name" value="Hemopexin-like_repeat"/>
</dbReference>
<dbReference type="SUPFAM" id="SSF55486">
    <property type="entry name" value="Metalloproteases ('zincins'), catalytic domain"/>
    <property type="match status" value="1"/>
</dbReference>
<keyword evidence="19" id="KW-1185">Reference proteome</keyword>
<dbReference type="Pfam" id="PF00413">
    <property type="entry name" value="Peptidase_M10"/>
    <property type="match status" value="1"/>
</dbReference>
<dbReference type="InterPro" id="IPR036375">
    <property type="entry name" value="Hemopexin-like_dom_sf"/>
</dbReference>
<feature type="binding site" evidence="13">
    <location>
        <position position="314"/>
    </location>
    <ligand>
        <name>Zn(2+)</name>
        <dbReference type="ChEBI" id="CHEBI:29105"/>
        <label>2</label>
        <note>catalytic</note>
    </ligand>
</feature>
<feature type="repeat" description="Hemopexin" evidence="16">
    <location>
        <begin position="467"/>
        <end position="513"/>
    </location>
</feature>
<feature type="binding site" evidence="14">
    <location>
        <position position="293"/>
    </location>
    <ligand>
        <name>Ca(2+)</name>
        <dbReference type="ChEBI" id="CHEBI:29108"/>
        <label>3</label>
    </ligand>
</feature>
<name>A0A8T2MWF0_9TELE</name>
<dbReference type="CDD" id="cd00094">
    <property type="entry name" value="HX"/>
    <property type="match status" value="1"/>
</dbReference>
<feature type="active site" evidence="12">
    <location>
        <position position="315"/>
    </location>
</feature>
<dbReference type="InterPro" id="IPR018486">
    <property type="entry name" value="Hemopexin_CS"/>
</dbReference>
<feature type="binding site" evidence="14">
    <location>
        <position position="563"/>
    </location>
    <ligand>
        <name>Ca(2+)</name>
        <dbReference type="ChEBI" id="CHEBI:29108"/>
        <label>4</label>
    </ligand>
</feature>
<dbReference type="PANTHER" id="PTHR10201:SF166">
    <property type="entry name" value="MATRIX METALLOPROTEINASE-19"/>
    <property type="match status" value="1"/>
</dbReference>
<dbReference type="PROSITE" id="PS00024">
    <property type="entry name" value="HEMOPEXIN"/>
    <property type="match status" value="1"/>
</dbReference>
<evidence type="ECO:0000256" key="10">
    <source>
        <dbReference type="ARBA" id="ARBA00023145"/>
    </source>
</evidence>
<evidence type="ECO:0000256" key="9">
    <source>
        <dbReference type="ARBA" id="ARBA00023049"/>
    </source>
</evidence>
<feature type="binding site" evidence="14">
    <location>
        <position position="296"/>
    </location>
    <ligand>
        <name>Ca(2+)</name>
        <dbReference type="ChEBI" id="CHEBI:29108"/>
        <label>3</label>
    </ligand>
</feature>
<comment type="similarity">
    <text evidence="1">Belongs to the peptidase M10A family.</text>
</comment>
<dbReference type="SUPFAM" id="SSF50923">
    <property type="entry name" value="Hemopexin-like domain"/>
    <property type="match status" value="1"/>
</dbReference>
<dbReference type="GO" id="GO:0008270">
    <property type="term" value="F:zinc ion binding"/>
    <property type="evidence" value="ECO:0007669"/>
    <property type="project" value="InterPro"/>
</dbReference>
<feature type="binding site" evidence="14">
    <location>
        <position position="516"/>
    </location>
    <ligand>
        <name>Ca(2+)</name>
        <dbReference type="ChEBI" id="CHEBI:29108"/>
        <label>5</label>
    </ligand>
</feature>
<dbReference type="InterPro" id="IPR033739">
    <property type="entry name" value="M10A_MMP"/>
</dbReference>
<dbReference type="InterPro" id="IPR006026">
    <property type="entry name" value="Peptidase_Metallo"/>
</dbReference>
<feature type="repeat" description="Hemopexin" evidence="16">
    <location>
        <begin position="559"/>
        <end position="603"/>
    </location>
</feature>
<dbReference type="PRINTS" id="PR00138">
    <property type="entry name" value="MATRIXIN"/>
</dbReference>
<keyword evidence="3 13" id="KW-0479">Metal-binding</keyword>
<dbReference type="EMBL" id="JAFBMS010000648">
    <property type="protein sequence ID" value="KAG9330331.1"/>
    <property type="molecule type" value="Genomic_DNA"/>
</dbReference>
<evidence type="ECO:0000256" key="4">
    <source>
        <dbReference type="ARBA" id="ARBA00022729"/>
    </source>
</evidence>
<evidence type="ECO:0000256" key="8">
    <source>
        <dbReference type="ARBA" id="ARBA00022837"/>
    </source>
</evidence>
<feature type="domain" description="Peptidase metallopeptidase" evidence="17">
    <location>
        <begin position="203"/>
        <end position="359"/>
    </location>
</feature>
<dbReference type="AlphaFoldDB" id="A0A8T2MWF0"/>
<accession>A0A8T2MWF0</accession>
<dbReference type="CDD" id="cd04278">
    <property type="entry name" value="ZnMc_MMP"/>
    <property type="match status" value="1"/>
</dbReference>
<keyword evidence="10" id="KW-0865">Zymogen</keyword>
<dbReference type="GO" id="GO:0004222">
    <property type="term" value="F:metalloendopeptidase activity"/>
    <property type="evidence" value="ECO:0007669"/>
    <property type="project" value="InterPro"/>
</dbReference>
<feature type="non-terminal residue" evidence="18">
    <location>
        <position position="603"/>
    </location>
</feature>
<evidence type="ECO:0000256" key="1">
    <source>
        <dbReference type="ARBA" id="ARBA00010370"/>
    </source>
</evidence>
<feature type="binding site" evidence="14">
    <location>
        <position position="222"/>
    </location>
    <ligand>
        <name>Ca(2+)</name>
        <dbReference type="ChEBI" id="CHEBI:29108"/>
        <label>1</label>
    </ligand>
</feature>
<reference evidence="18" key="1">
    <citation type="thesis" date="2021" institute="BYU ScholarsArchive" country="Provo, UT, USA">
        <title>Applications of and Algorithms for Genome Assembly and Genomic Analyses with an Emphasis on Marine Teleosts.</title>
        <authorList>
            <person name="Pickett B.D."/>
        </authorList>
    </citation>
    <scope>NUCLEOTIDE SEQUENCE</scope>
    <source>
        <strain evidence="18">HI-2016</strain>
    </source>
</reference>
<comment type="cofactor">
    <cofactor evidence="14">
        <name>Zn(2+)</name>
        <dbReference type="ChEBI" id="CHEBI:29105"/>
    </cofactor>
    <text evidence="14">Binds 2 Zn(2+) ions per subunit.</text>
</comment>
<feature type="binding site" evidence="14">
    <location>
        <position position="296"/>
    </location>
    <ligand>
        <name>Ca(2+)</name>
        <dbReference type="ChEBI" id="CHEBI:29108"/>
        <label>1</label>
    </ligand>
</feature>
<dbReference type="InterPro" id="IPR024079">
    <property type="entry name" value="MetalloPept_cat_dom_sf"/>
</dbReference>
<feature type="binding site" evidence="13">
    <location>
        <position position="318"/>
    </location>
    <ligand>
        <name>Zn(2+)</name>
        <dbReference type="ChEBI" id="CHEBI:29105"/>
        <label>2</label>
        <note>catalytic</note>
    </ligand>
</feature>
<protein>
    <recommendedName>
        <fullName evidence="17">Peptidase metallopeptidase domain-containing protein</fullName>
    </recommendedName>
</protein>
<evidence type="ECO:0000256" key="12">
    <source>
        <dbReference type="PIRSR" id="PIRSR001191-1"/>
    </source>
</evidence>
<dbReference type="Gene3D" id="2.110.10.10">
    <property type="entry name" value="Hemopexin-like domain"/>
    <property type="match status" value="2"/>
</dbReference>
<feature type="binding site" evidence="14">
    <location>
        <position position="281"/>
    </location>
    <ligand>
        <name>Zn(2+)</name>
        <dbReference type="ChEBI" id="CHEBI:29105"/>
        <label>1</label>
    </ligand>
</feature>
<keyword evidence="2" id="KW-0645">Protease</keyword>
<dbReference type="InterPro" id="IPR002477">
    <property type="entry name" value="Peptidoglycan-bd-like"/>
</dbReference>
<evidence type="ECO:0000256" key="15">
    <source>
        <dbReference type="PIRSR" id="PIRSR621190-4"/>
    </source>
</evidence>
<comment type="caution">
    <text evidence="18">The sequence shown here is derived from an EMBL/GenBank/DDBJ whole genome shotgun (WGS) entry which is preliminary data.</text>
</comment>
<evidence type="ECO:0000256" key="3">
    <source>
        <dbReference type="ARBA" id="ARBA00022723"/>
    </source>
</evidence>
<evidence type="ECO:0000256" key="16">
    <source>
        <dbReference type="PROSITE-ProRule" id="PRU01011"/>
    </source>
</evidence>
<evidence type="ECO:0000256" key="5">
    <source>
        <dbReference type="ARBA" id="ARBA00022737"/>
    </source>
</evidence>
<dbReference type="Gene3D" id="3.40.390.10">
    <property type="entry name" value="Collagenase (Catalytic Domain)"/>
    <property type="match status" value="1"/>
</dbReference>
<feature type="modified residue" description="Phosphotyrosine; by PKDCC" evidence="15">
    <location>
        <position position="502"/>
    </location>
</feature>
<dbReference type="GO" id="GO:0006508">
    <property type="term" value="P:proteolysis"/>
    <property type="evidence" value="ECO:0007669"/>
    <property type="project" value="UniProtKB-KW"/>
</dbReference>
<feature type="binding site" evidence="14">
    <location>
        <position position="332"/>
    </location>
    <ligand>
        <name>Zn(2+)</name>
        <dbReference type="ChEBI" id="CHEBI:29105"/>
        <label>2</label>
        <note>catalytic</note>
    </ligand>
</feature>
<keyword evidence="11" id="KW-1015">Disulfide bond</keyword>
<keyword evidence="9" id="KW-0482">Metalloprotease</keyword>
<keyword evidence="6" id="KW-0378">Hydrolase</keyword>
<dbReference type="InterPro" id="IPR001818">
    <property type="entry name" value="Pept_M10_metallopeptidase"/>
</dbReference>
<evidence type="ECO:0000313" key="19">
    <source>
        <dbReference type="Proteomes" id="UP000824540"/>
    </source>
</evidence>
<dbReference type="InterPro" id="IPR000585">
    <property type="entry name" value="Hemopexin-like_dom"/>
</dbReference>
<feature type="binding site" evidence="14">
    <location>
        <position position="473"/>
    </location>
    <ligand>
        <name>Ca(2+)</name>
        <dbReference type="ChEBI" id="CHEBI:29108"/>
        <label>5</label>
    </ligand>
</feature>
<dbReference type="InterPro" id="IPR036365">
    <property type="entry name" value="PGBD-like_sf"/>
</dbReference>
<organism evidence="18 19">
    <name type="scientific">Albula glossodonta</name>
    <name type="common">roundjaw bonefish</name>
    <dbReference type="NCBI Taxonomy" id="121402"/>
    <lineage>
        <taxon>Eukaryota</taxon>
        <taxon>Metazoa</taxon>
        <taxon>Chordata</taxon>
        <taxon>Craniata</taxon>
        <taxon>Vertebrata</taxon>
        <taxon>Euteleostomi</taxon>
        <taxon>Actinopterygii</taxon>
        <taxon>Neopterygii</taxon>
        <taxon>Teleostei</taxon>
        <taxon>Albuliformes</taxon>
        <taxon>Albulidae</taxon>
        <taxon>Albula</taxon>
    </lineage>
</organism>
<dbReference type="GO" id="GO:0005615">
    <property type="term" value="C:extracellular space"/>
    <property type="evidence" value="ECO:0007669"/>
    <property type="project" value="TreeGrafter"/>
</dbReference>
<evidence type="ECO:0000256" key="11">
    <source>
        <dbReference type="ARBA" id="ARBA00023157"/>
    </source>
</evidence>
<keyword evidence="5" id="KW-0677">Repeat</keyword>
<dbReference type="SMART" id="SM00120">
    <property type="entry name" value="HX"/>
    <property type="match status" value="4"/>
</dbReference>
<feature type="binding site" evidence="13">
    <location>
        <position position="324"/>
    </location>
    <ligand>
        <name>Zn(2+)</name>
        <dbReference type="ChEBI" id="CHEBI:29105"/>
        <label>2</label>
        <note>catalytic</note>
    </ligand>
</feature>
<gene>
    <name evidence="18" type="ORF">JZ751_025681</name>
</gene>
<keyword evidence="4" id="KW-0732">Signal</keyword>
<dbReference type="GO" id="GO:0030574">
    <property type="term" value="P:collagen catabolic process"/>
    <property type="evidence" value="ECO:0007669"/>
    <property type="project" value="TreeGrafter"/>
</dbReference>
<evidence type="ECO:0000256" key="2">
    <source>
        <dbReference type="ARBA" id="ARBA00022670"/>
    </source>
</evidence>
<dbReference type="Pfam" id="PF00045">
    <property type="entry name" value="Hemopexin"/>
    <property type="match status" value="2"/>
</dbReference>
<feature type="binding site" evidence="14">
    <location>
        <position position="471"/>
    </location>
    <ligand>
        <name>Ca(2+)</name>
        <dbReference type="ChEBI" id="CHEBI:29108"/>
        <label>4</label>
    </ligand>
</feature>
<feature type="binding site" evidence="14">
    <location>
        <position position="291"/>
    </location>
    <ligand>
        <name>Zn(2+)</name>
        <dbReference type="ChEBI" id="CHEBI:29105"/>
        <label>1</label>
    </ligand>
</feature>
<evidence type="ECO:0000256" key="7">
    <source>
        <dbReference type="ARBA" id="ARBA00022833"/>
    </source>
</evidence>
<dbReference type="InterPro" id="IPR021190">
    <property type="entry name" value="Pept_M10A"/>
</dbReference>
<dbReference type="GO" id="GO:0031012">
    <property type="term" value="C:extracellular matrix"/>
    <property type="evidence" value="ECO:0007669"/>
    <property type="project" value="InterPro"/>
</dbReference>
<evidence type="ECO:0000313" key="18">
    <source>
        <dbReference type="EMBL" id="KAG9330331.1"/>
    </source>
</evidence>
<keyword evidence="7 13" id="KW-0862">Zinc</keyword>
<feature type="binding site" evidence="14">
    <location>
        <position position="422"/>
    </location>
    <ligand>
        <name>Ca(2+)</name>
        <dbReference type="ChEBI" id="CHEBI:29108"/>
        <label>4</label>
    </ligand>
</feature>
<feature type="binding site" evidence="14">
    <location>
        <position position="274"/>
    </location>
    <ligand>
        <name>Ca(2+)</name>
        <dbReference type="ChEBI" id="CHEBI:29108"/>
        <label>3</label>
    </ligand>
</feature>